<evidence type="ECO:0000313" key="3">
    <source>
        <dbReference type="Proteomes" id="UP001303222"/>
    </source>
</evidence>
<comment type="caution">
    <text evidence="2">The sequence shown here is derived from an EMBL/GenBank/DDBJ whole genome shotgun (WGS) entry which is preliminary data.</text>
</comment>
<feature type="compositionally biased region" description="Low complexity" evidence="1">
    <location>
        <begin position="7"/>
        <end position="17"/>
    </location>
</feature>
<dbReference type="CDD" id="cd06222">
    <property type="entry name" value="RNase_H_like"/>
    <property type="match status" value="1"/>
</dbReference>
<gene>
    <name evidence="2" type="ORF">QBC32DRAFT_315915</name>
</gene>
<feature type="region of interest" description="Disordered" evidence="1">
    <location>
        <begin position="36"/>
        <end position="84"/>
    </location>
</feature>
<keyword evidence="3" id="KW-1185">Reference proteome</keyword>
<evidence type="ECO:0000256" key="1">
    <source>
        <dbReference type="SAM" id="MobiDB-lite"/>
    </source>
</evidence>
<dbReference type="EMBL" id="MU859179">
    <property type="protein sequence ID" value="KAK3950379.1"/>
    <property type="molecule type" value="Genomic_DNA"/>
</dbReference>
<reference evidence="2" key="2">
    <citation type="submission" date="2023-06" db="EMBL/GenBank/DDBJ databases">
        <authorList>
            <consortium name="Lawrence Berkeley National Laboratory"/>
            <person name="Mondo S.J."/>
            <person name="Hensen N."/>
            <person name="Bonometti L."/>
            <person name="Westerberg I."/>
            <person name="Brannstrom I.O."/>
            <person name="Guillou S."/>
            <person name="Cros-Aarteil S."/>
            <person name="Calhoun S."/>
            <person name="Haridas S."/>
            <person name="Kuo A."/>
            <person name="Pangilinan J."/>
            <person name="Riley R."/>
            <person name="Labutti K."/>
            <person name="Andreopoulos B."/>
            <person name="Lipzen A."/>
            <person name="Chen C."/>
            <person name="Yanf M."/>
            <person name="Daum C."/>
            <person name="Ng V."/>
            <person name="Clum A."/>
            <person name="Steindorff A."/>
            <person name="Ohm R."/>
            <person name="Martin F."/>
            <person name="Silar P."/>
            <person name="Natvig D."/>
            <person name="Lalanne C."/>
            <person name="Gautier V."/>
            <person name="Ament-Velasquez S.L."/>
            <person name="Kruys A."/>
            <person name="Hutchinson M.I."/>
            <person name="Powell A.J."/>
            <person name="Barry K."/>
            <person name="Miller A.N."/>
            <person name="Grigoriev I.V."/>
            <person name="Debuchy R."/>
            <person name="Gladieux P."/>
            <person name="Thoren M.H."/>
            <person name="Johannesson H."/>
        </authorList>
    </citation>
    <scope>NUCLEOTIDE SEQUENCE</scope>
    <source>
        <strain evidence="2">CBS 626.80</strain>
    </source>
</reference>
<dbReference type="GO" id="GO:0003676">
    <property type="term" value="F:nucleic acid binding"/>
    <property type="evidence" value="ECO:0007669"/>
    <property type="project" value="InterPro"/>
</dbReference>
<dbReference type="InterPro" id="IPR036397">
    <property type="entry name" value="RNaseH_sf"/>
</dbReference>
<dbReference type="Proteomes" id="UP001303222">
    <property type="component" value="Unassembled WGS sequence"/>
</dbReference>
<name>A0AAN6NQS2_9PEZI</name>
<reference evidence="2" key="1">
    <citation type="journal article" date="2023" name="Mol. Phylogenet. Evol.">
        <title>Genome-scale phylogeny and comparative genomics of the fungal order Sordariales.</title>
        <authorList>
            <person name="Hensen N."/>
            <person name="Bonometti L."/>
            <person name="Westerberg I."/>
            <person name="Brannstrom I.O."/>
            <person name="Guillou S."/>
            <person name="Cros-Aarteil S."/>
            <person name="Calhoun S."/>
            <person name="Haridas S."/>
            <person name="Kuo A."/>
            <person name="Mondo S."/>
            <person name="Pangilinan J."/>
            <person name="Riley R."/>
            <person name="LaButti K."/>
            <person name="Andreopoulos B."/>
            <person name="Lipzen A."/>
            <person name="Chen C."/>
            <person name="Yan M."/>
            <person name="Daum C."/>
            <person name="Ng V."/>
            <person name="Clum A."/>
            <person name="Steindorff A."/>
            <person name="Ohm R.A."/>
            <person name="Martin F."/>
            <person name="Silar P."/>
            <person name="Natvig D.O."/>
            <person name="Lalanne C."/>
            <person name="Gautier V."/>
            <person name="Ament-Velasquez S.L."/>
            <person name="Kruys A."/>
            <person name="Hutchinson M.I."/>
            <person name="Powell A.J."/>
            <person name="Barry K."/>
            <person name="Miller A.N."/>
            <person name="Grigoriev I.V."/>
            <person name="Debuchy R."/>
            <person name="Gladieux P."/>
            <person name="Hiltunen Thoren M."/>
            <person name="Johannesson H."/>
        </authorList>
    </citation>
    <scope>NUCLEOTIDE SEQUENCE</scope>
    <source>
        <strain evidence="2">CBS 626.80</strain>
    </source>
</reference>
<protein>
    <recommendedName>
        <fullName evidence="4">RNase H type-1 domain-containing protein</fullName>
    </recommendedName>
</protein>
<dbReference type="Gene3D" id="3.30.420.10">
    <property type="entry name" value="Ribonuclease H-like superfamily/Ribonuclease H"/>
    <property type="match status" value="1"/>
</dbReference>
<dbReference type="InterPro" id="IPR044730">
    <property type="entry name" value="RNase_H-like_dom_plant"/>
</dbReference>
<dbReference type="AlphaFoldDB" id="A0AAN6NQS2"/>
<sequence>MPESLPKRLSSSSPPAKARVDRRLKIEVESFGTVEYAFEPTPNASKDAELFEPNDQEHAPLPETAPRPQRDGSPEPSGDTRIPLWQNENRDFAGEIVYPRKWAGVATRLARDAQGAKLMVEGKPQFKMFVDGSYEENYDTRKAPKHRHFARGGYGVVFRNPYHGKGVLAEYDHNNSSDNEAQYFTTRLPEDNLRREDFNICSWRSYHVLSALHAELGAISQGMETPVSSSVTIFTDSKSAMNLISRGARPDAAADGEAMSAADAFMMPLVRAIIWQSHFLAEHFGCKIKLQWVPRCTVLAHKLADEVAGWWRKGDGAVVFNQRDRPLWRRDGILDALHHEALVKVIERIDAEVLLQRPTLSVCFQQRRARNQAGRQQRRERQESRFSQDMLLENFSGSAVQKRMRSNIDSLLNIPPLWERNGAYNMVNEDITKVLKGTVNGSAKDQ</sequence>
<proteinExistence type="predicted"/>
<accession>A0AAN6NQS2</accession>
<evidence type="ECO:0000313" key="2">
    <source>
        <dbReference type="EMBL" id="KAK3950379.1"/>
    </source>
</evidence>
<organism evidence="2 3">
    <name type="scientific">Pseudoneurospora amorphoporcata</name>
    <dbReference type="NCBI Taxonomy" id="241081"/>
    <lineage>
        <taxon>Eukaryota</taxon>
        <taxon>Fungi</taxon>
        <taxon>Dikarya</taxon>
        <taxon>Ascomycota</taxon>
        <taxon>Pezizomycotina</taxon>
        <taxon>Sordariomycetes</taxon>
        <taxon>Sordariomycetidae</taxon>
        <taxon>Sordariales</taxon>
        <taxon>Sordariaceae</taxon>
        <taxon>Pseudoneurospora</taxon>
    </lineage>
</organism>
<evidence type="ECO:0008006" key="4">
    <source>
        <dbReference type="Google" id="ProtNLM"/>
    </source>
</evidence>
<feature type="region of interest" description="Disordered" evidence="1">
    <location>
        <begin position="1"/>
        <end position="22"/>
    </location>
</feature>